<gene>
    <name evidence="6" type="ORF">GUR47_37315</name>
</gene>
<protein>
    <recommendedName>
        <fullName evidence="5">6-phosphogluconate dehydrogenase C-terminal domain-containing protein</fullName>
    </recommendedName>
</protein>
<comment type="similarity">
    <text evidence="1">Belongs to the 6-phosphogluconate dehydrogenase family.</text>
</comment>
<dbReference type="PANTHER" id="PTHR11811">
    <property type="entry name" value="6-PHOSPHOGLUCONATE DEHYDROGENASE"/>
    <property type="match status" value="1"/>
</dbReference>
<dbReference type="GO" id="GO:0006098">
    <property type="term" value="P:pentose-phosphate shunt"/>
    <property type="evidence" value="ECO:0007669"/>
    <property type="project" value="InterPro"/>
</dbReference>
<sequence length="70" mass="7578">MSPATSQAIPAPAFTAALAAYDTLRAERLPTALIQGRRDFFGAHAYERADGPGTFHTHWGEHGRPETRTG</sequence>
<keyword evidence="3" id="KW-0311">Gluconate utilization</keyword>
<proteinExistence type="inferred from homology"/>
<evidence type="ECO:0000256" key="2">
    <source>
        <dbReference type="ARBA" id="ARBA00023002"/>
    </source>
</evidence>
<comment type="caution">
    <text evidence="6">The sequence shown here is derived from an EMBL/GenBank/DDBJ whole genome shotgun (WGS) entry which is preliminary data.</text>
</comment>
<dbReference type="Gene3D" id="1.20.5.320">
    <property type="entry name" value="6-Phosphogluconate Dehydrogenase, domain 3"/>
    <property type="match status" value="1"/>
</dbReference>
<reference evidence="6" key="1">
    <citation type="journal article" date="2020" name="Microorganisms">
        <title>Isolation, Genomic and Metabolomic Characterization of Streptomyces tendae VITAKN with Quorum Sensing Inhibitory Activity from Southern India.</title>
        <authorList>
            <person name="Ishaque N.M."/>
            <person name="Burgsdorf I."/>
            <person name="Limlingan Malit J.J."/>
            <person name="Saha S."/>
            <person name="Teta R."/>
            <person name="Ewe D."/>
            <person name="Kannabiran K."/>
            <person name="Hrouzek P."/>
            <person name="Steindler L."/>
            <person name="Costantino V."/>
            <person name="Saurav K."/>
        </authorList>
    </citation>
    <scope>NUCLEOTIDE SEQUENCE</scope>
    <source>
        <strain evidence="6">VITAKN</strain>
    </source>
</reference>
<feature type="compositionally biased region" description="Basic and acidic residues" evidence="4">
    <location>
        <begin position="58"/>
        <end position="70"/>
    </location>
</feature>
<evidence type="ECO:0000313" key="6">
    <source>
        <dbReference type="EMBL" id="NEV92291.1"/>
    </source>
</evidence>
<dbReference type="InterPro" id="IPR006114">
    <property type="entry name" value="6PGDH_C"/>
</dbReference>
<dbReference type="GO" id="GO:0019521">
    <property type="term" value="P:D-gluconate metabolic process"/>
    <property type="evidence" value="ECO:0007669"/>
    <property type="project" value="UniProtKB-KW"/>
</dbReference>
<organism evidence="6">
    <name type="scientific">Streptomyces tendae</name>
    <dbReference type="NCBI Taxonomy" id="1932"/>
    <lineage>
        <taxon>Bacteria</taxon>
        <taxon>Bacillati</taxon>
        <taxon>Actinomycetota</taxon>
        <taxon>Actinomycetes</taxon>
        <taxon>Kitasatosporales</taxon>
        <taxon>Streptomycetaceae</taxon>
        <taxon>Streptomyces</taxon>
    </lineage>
</organism>
<dbReference type="GO" id="GO:0004616">
    <property type="term" value="F:phosphogluconate dehydrogenase (decarboxylating) activity"/>
    <property type="evidence" value="ECO:0007669"/>
    <property type="project" value="InterPro"/>
</dbReference>
<feature type="domain" description="6-phosphogluconate dehydrogenase C-terminal" evidence="5">
    <location>
        <begin position="3"/>
        <end position="59"/>
    </location>
</feature>
<evidence type="ECO:0000256" key="3">
    <source>
        <dbReference type="ARBA" id="ARBA00023064"/>
    </source>
</evidence>
<evidence type="ECO:0000259" key="5">
    <source>
        <dbReference type="Pfam" id="PF00393"/>
    </source>
</evidence>
<feature type="region of interest" description="Disordered" evidence="4">
    <location>
        <begin position="51"/>
        <end position="70"/>
    </location>
</feature>
<dbReference type="SUPFAM" id="SSF48179">
    <property type="entry name" value="6-phosphogluconate dehydrogenase C-terminal domain-like"/>
    <property type="match status" value="1"/>
</dbReference>
<keyword evidence="2" id="KW-0560">Oxidoreductase</keyword>
<accession>A0A6B3R2D2</accession>
<evidence type="ECO:0000256" key="4">
    <source>
        <dbReference type="SAM" id="MobiDB-lite"/>
    </source>
</evidence>
<dbReference type="Pfam" id="PF00393">
    <property type="entry name" value="6PGD"/>
    <property type="match status" value="1"/>
</dbReference>
<dbReference type="EMBL" id="JAAIFS010000013">
    <property type="protein sequence ID" value="NEV92291.1"/>
    <property type="molecule type" value="Genomic_DNA"/>
</dbReference>
<dbReference type="InterPro" id="IPR008927">
    <property type="entry name" value="6-PGluconate_DH-like_C_sf"/>
</dbReference>
<name>A0A6B3R2D2_STRTE</name>
<dbReference type="AlphaFoldDB" id="A0A6B3R2D2"/>
<evidence type="ECO:0000256" key="1">
    <source>
        <dbReference type="ARBA" id="ARBA00008419"/>
    </source>
</evidence>
<dbReference type="InterPro" id="IPR006183">
    <property type="entry name" value="Pgluconate_DH"/>
</dbReference>